<evidence type="ECO:0000313" key="2">
    <source>
        <dbReference type="Proteomes" id="UP000676336"/>
    </source>
</evidence>
<gene>
    <name evidence="1" type="ORF">SMN809_LOCUS70943</name>
</gene>
<comment type="caution">
    <text evidence="1">The sequence shown here is derived from an EMBL/GenBank/DDBJ whole genome shotgun (WGS) entry which is preliminary data.</text>
</comment>
<organism evidence="1 2">
    <name type="scientific">Rotaria magnacalcarata</name>
    <dbReference type="NCBI Taxonomy" id="392030"/>
    <lineage>
        <taxon>Eukaryota</taxon>
        <taxon>Metazoa</taxon>
        <taxon>Spiralia</taxon>
        <taxon>Gnathifera</taxon>
        <taxon>Rotifera</taxon>
        <taxon>Eurotatoria</taxon>
        <taxon>Bdelloidea</taxon>
        <taxon>Philodinida</taxon>
        <taxon>Philodinidae</taxon>
        <taxon>Rotaria</taxon>
    </lineage>
</organism>
<reference evidence="1" key="1">
    <citation type="submission" date="2021-02" db="EMBL/GenBank/DDBJ databases">
        <authorList>
            <person name="Nowell W R."/>
        </authorList>
    </citation>
    <scope>NUCLEOTIDE SEQUENCE</scope>
</reference>
<accession>A0A8S3HVP9</accession>
<dbReference type="AlphaFoldDB" id="A0A8S3HVP9"/>
<dbReference type="EMBL" id="CAJOBI010322558">
    <property type="protein sequence ID" value="CAF5187329.1"/>
    <property type="molecule type" value="Genomic_DNA"/>
</dbReference>
<feature type="non-terminal residue" evidence="1">
    <location>
        <position position="86"/>
    </location>
</feature>
<protein>
    <submittedName>
        <fullName evidence="1">Uncharacterized protein</fullName>
    </submittedName>
</protein>
<proteinExistence type="predicted"/>
<name>A0A8S3HVP9_9BILA</name>
<evidence type="ECO:0000313" key="1">
    <source>
        <dbReference type="EMBL" id="CAF5187329.1"/>
    </source>
</evidence>
<dbReference type="Proteomes" id="UP000676336">
    <property type="component" value="Unassembled WGS sequence"/>
</dbReference>
<sequence>MQILIAYPFKSEIPHRTRLIYLPELVQNESSLRVAIREHRPHIIIVGNNAVGSETLELWRSVMSNTIQLTLIRRGSSLSRINIDLA</sequence>